<organism evidence="2 3">
    <name type="scientific">Flavobacterium chuncheonense</name>
    <dbReference type="NCBI Taxonomy" id="2026653"/>
    <lineage>
        <taxon>Bacteria</taxon>
        <taxon>Pseudomonadati</taxon>
        <taxon>Bacteroidota</taxon>
        <taxon>Flavobacteriia</taxon>
        <taxon>Flavobacteriales</taxon>
        <taxon>Flavobacteriaceae</taxon>
        <taxon>Flavobacterium</taxon>
    </lineage>
</organism>
<feature type="compositionally biased region" description="Basic and acidic residues" evidence="1">
    <location>
        <begin position="416"/>
        <end position="428"/>
    </location>
</feature>
<evidence type="ECO:0000313" key="2">
    <source>
        <dbReference type="EMBL" id="MFD2891189.1"/>
    </source>
</evidence>
<feature type="compositionally biased region" description="Basic and acidic residues" evidence="1">
    <location>
        <begin position="437"/>
        <end position="462"/>
    </location>
</feature>
<gene>
    <name evidence="2" type="ORF">ACFS5J_04085</name>
</gene>
<protein>
    <submittedName>
        <fullName evidence="2">ATP-binding protein</fullName>
    </submittedName>
</protein>
<accession>A0ABW5YL96</accession>
<name>A0ABW5YL96_9FLAO</name>
<reference evidence="3" key="1">
    <citation type="journal article" date="2019" name="Int. J. Syst. Evol. Microbiol.">
        <title>The Global Catalogue of Microorganisms (GCM) 10K type strain sequencing project: providing services to taxonomists for standard genome sequencing and annotation.</title>
        <authorList>
            <consortium name="The Broad Institute Genomics Platform"/>
            <consortium name="The Broad Institute Genome Sequencing Center for Infectious Disease"/>
            <person name="Wu L."/>
            <person name="Ma J."/>
        </authorList>
    </citation>
    <scope>NUCLEOTIDE SEQUENCE [LARGE SCALE GENOMIC DNA]</scope>
    <source>
        <strain evidence="3">KCTC 22671</strain>
    </source>
</reference>
<proteinExistence type="predicted"/>
<comment type="caution">
    <text evidence="2">The sequence shown here is derived from an EMBL/GenBank/DDBJ whole genome shotgun (WGS) entry which is preliminary data.</text>
</comment>
<keyword evidence="3" id="KW-1185">Reference proteome</keyword>
<feature type="region of interest" description="Disordered" evidence="1">
    <location>
        <begin position="409"/>
        <end position="462"/>
    </location>
</feature>
<dbReference type="InterPro" id="IPR036890">
    <property type="entry name" value="HATPase_C_sf"/>
</dbReference>
<dbReference type="SUPFAM" id="SSF55874">
    <property type="entry name" value="ATPase domain of HSP90 chaperone/DNA topoisomerase II/histidine kinase"/>
    <property type="match status" value="1"/>
</dbReference>
<evidence type="ECO:0000256" key="1">
    <source>
        <dbReference type="SAM" id="MobiDB-lite"/>
    </source>
</evidence>
<evidence type="ECO:0000313" key="3">
    <source>
        <dbReference type="Proteomes" id="UP001597534"/>
    </source>
</evidence>
<keyword evidence="2" id="KW-0547">Nucleotide-binding</keyword>
<dbReference type="EMBL" id="JBHUPC010000012">
    <property type="protein sequence ID" value="MFD2891189.1"/>
    <property type="molecule type" value="Genomic_DNA"/>
</dbReference>
<dbReference type="Proteomes" id="UP001597534">
    <property type="component" value="Unassembled WGS sequence"/>
</dbReference>
<dbReference type="Gene3D" id="3.30.565.10">
    <property type="entry name" value="Histidine kinase-like ATPase, C-terminal domain"/>
    <property type="match status" value="1"/>
</dbReference>
<dbReference type="Pfam" id="PF13589">
    <property type="entry name" value="HATPase_c_3"/>
    <property type="match status" value="1"/>
</dbReference>
<dbReference type="GO" id="GO:0005524">
    <property type="term" value="F:ATP binding"/>
    <property type="evidence" value="ECO:0007669"/>
    <property type="project" value="UniProtKB-KW"/>
</dbReference>
<dbReference type="RefSeq" id="WP_379810742.1">
    <property type="nucleotide sequence ID" value="NZ_JBHUPC010000012.1"/>
</dbReference>
<sequence length="591" mass="67237">MIIPPNLAIRSLRDNGYKNAASAIAELIDNSIQHKSKNVELVCLEQDIQLKSSVRSQLHRIAVIDNGSGMNEDVLYRALQFGNGTNLNPENQKGMGKFGMGLPSSSISQAKKVEVWTWKNGLNSAIYSYLCVTEIEKGIMTDVPEPISKEIPSEYIKISNLMKDSQSGTLVLWSNLDRCNWKTATSIFKHSESLIGRMYRYFIDSKKAEIKFLAYNTSNYDKPTINVLAKPNDPLYLMSNTACPDPFHDKPMFEKWGNDIIYPVKYGEIESQIKVRFSYSKPESRANVRNAGDLPYGKHAKTNIGISILRANRELLLDKSLTIGHNTRERWWGCEVEFEPELDEVFGVTNNKQYASNFTEVASIVKGVEDNLISKEEINDEFDEEDPKKVLVNIILDINSKLSTIRSLIQSQKEGSGGEKARHTKDSNTPESIATDASEKRESEGKKSVSDNNPHIKDQDIDIVTEELKDEGLSEEEIENLIKFDEKYVISSTSLDSDAFFSVNVKYDKVLVQLNVNHPAYRNLMEILDDNELSTEMSYEERLKKASLGIKLLLLSWARYEDEQIGNFKERAQQFRREWGKVARDFMDIED</sequence>
<keyword evidence="2" id="KW-0067">ATP-binding</keyword>